<proteinExistence type="predicted"/>
<dbReference type="GO" id="GO:0003677">
    <property type="term" value="F:DNA binding"/>
    <property type="evidence" value="ECO:0007669"/>
    <property type="project" value="InterPro"/>
</dbReference>
<protein>
    <recommendedName>
        <fullName evidence="3">XRE family transcriptional regulator</fullName>
    </recommendedName>
</protein>
<dbReference type="EMBL" id="NGMS01000001">
    <property type="protein sequence ID" value="OTP27335.1"/>
    <property type="molecule type" value="Genomic_DNA"/>
</dbReference>
<dbReference type="InterPro" id="IPR010982">
    <property type="entry name" value="Lambda_DNA-bd_dom_sf"/>
</dbReference>
<dbReference type="Gene3D" id="1.10.260.40">
    <property type="entry name" value="lambda repressor-like DNA-binding domains"/>
    <property type="match status" value="1"/>
</dbReference>
<evidence type="ECO:0000313" key="2">
    <source>
        <dbReference type="Proteomes" id="UP000195024"/>
    </source>
</evidence>
<dbReference type="Proteomes" id="UP000195024">
    <property type="component" value="Unassembled WGS sequence"/>
</dbReference>
<evidence type="ECO:0000313" key="1">
    <source>
        <dbReference type="EMBL" id="OTP27335.1"/>
    </source>
</evidence>
<dbReference type="AlphaFoldDB" id="A0A1I4J4R0"/>
<dbReference type="RefSeq" id="WP_074799047.1">
    <property type="nucleotide sequence ID" value="NZ_FOUC01000001.1"/>
</dbReference>
<dbReference type="SUPFAM" id="SSF47413">
    <property type="entry name" value="lambda repressor-like DNA-binding domains"/>
    <property type="match status" value="1"/>
</dbReference>
<evidence type="ECO:0008006" key="3">
    <source>
        <dbReference type="Google" id="ProtNLM"/>
    </source>
</evidence>
<gene>
    <name evidence="1" type="ORF">A5802_001070</name>
</gene>
<accession>A0A1I4J4R0</accession>
<comment type="caution">
    <text evidence="1">The sequence shown here is derived from an EMBL/GenBank/DDBJ whole genome shotgun (WGS) entry which is preliminary data.</text>
</comment>
<name>A0A1I4J4R0_ENTMU</name>
<sequence length="86" mass="9682">MLQISLKAARVNSDLDQTEVIDILQNSYGLNLTKEQLAEYEDDATDVPISLAKKFSEIYGISDDYIFFGNKSTLSYISRGLNQNNL</sequence>
<reference evidence="1 2" key="1">
    <citation type="submission" date="2017-05" db="EMBL/GenBank/DDBJ databases">
        <title>The Genome Sequence of Enterococcus mundtii 6B1_DIV0119.</title>
        <authorList>
            <consortium name="The Broad Institute Genomics Platform"/>
            <consortium name="The Broad Institute Genomic Center for Infectious Diseases"/>
            <person name="Earl A."/>
            <person name="Manson A."/>
            <person name="Schwartman J."/>
            <person name="Gilmore M."/>
            <person name="Abouelleil A."/>
            <person name="Cao P."/>
            <person name="Chapman S."/>
            <person name="Cusick C."/>
            <person name="Shea T."/>
            <person name="Young S."/>
            <person name="Neafsey D."/>
            <person name="Nusbaum C."/>
            <person name="Birren B."/>
        </authorList>
    </citation>
    <scope>NUCLEOTIDE SEQUENCE [LARGE SCALE GENOMIC DNA]</scope>
    <source>
        <strain evidence="1 2">6B1_DIV0119</strain>
    </source>
</reference>
<organism evidence="1 2">
    <name type="scientific">Enterococcus mundtii</name>
    <dbReference type="NCBI Taxonomy" id="53346"/>
    <lineage>
        <taxon>Bacteria</taxon>
        <taxon>Bacillati</taxon>
        <taxon>Bacillota</taxon>
        <taxon>Bacilli</taxon>
        <taxon>Lactobacillales</taxon>
        <taxon>Enterococcaceae</taxon>
        <taxon>Enterococcus</taxon>
    </lineage>
</organism>